<protein>
    <submittedName>
        <fullName evidence="1">Uncharacterized protein</fullName>
    </submittedName>
</protein>
<dbReference type="HOGENOM" id="CLU_2824042_0_0_9"/>
<accession>C8W1B1</accession>
<proteinExistence type="predicted"/>
<evidence type="ECO:0000313" key="2">
    <source>
        <dbReference type="Proteomes" id="UP000002217"/>
    </source>
</evidence>
<name>C8W1B1_DESAS</name>
<sequence length="66" mass="7510">MRQIPEYPKRVPHGHAGGKENAAVYSIELKANYEMSIELNPRFEDLMEGLIDLPAGFSHKEYSVHP</sequence>
<reference evidence="1 2" key="1">
    <citation type="journal article" date="2009" name="Stand. Genomic Sci.">
        <title>Complete genome sequence of Desulfotomaculum acetoxidans type strain (5575).</title>
        <authorList>
            <person name="Spring S."/>
            <person name="Lapidus A."/>
            <person name="Schroder M."/>
            <person name="Gleim D."/>
            <person name="Sims D."/>
            <person name="Meincke L."/>
            <person name="Glavina Del Rio T."/>
            <person name="Tice H."/>
            <person name="Copeland A."/>
            <person name="Cheng J.F."/>
            <person name="Lucas S."/>
            <person name="Chen F."/>
            <person name="Nolan M."/>
            <person name="Bruce D."/>
            <person name="Goodwin L."/>
            <person name="Pitluck S."/>
            <person name="Ivanova N."/>
            <person name="Mavromatis K."/>
            <person name="Mikhailova N."/>
            <person name="Pati A."/>
            <person name="Chen A."/>
            <person name="Palaniappan K."/>
            <person name="Land M."/>
            <person name="Hauser L."/>
            <person name="Chang Y.J."/>
            <person name="Jeffries C.D."/>
            <person name="Chain P."/>
            <person name="Saunders E."/>
            <person name="Brettin T."/>
            <person name="Detter J.C."/>
            <person name="Goker M."/>
            <person name="Bristow J."/>
            <person name="Eisen J.A."/>
            <person name="Markowitz V."/>
            <person name="Hugenholtz P."/>
            <person name="Kyrpides N.C."/>
            <person name="Klenk H.P."/>
            <person name="Han C."/>
        </authorList>
    </citation>
    <scope>NUCLEOTIDE SEQUENCE [LARGE SCALE GENOMIC DNA]</scope>
    <source>
        <strain evidence="2">ATCC 49208 / DSM 771 / VKM B-1644</strain>
    </source>
</reference>
<dbReference type="Proteomes" id="UP000002217">
    <property type="component" value="Chromosome"/>
</dbReference>
<dbReference type="AlphaFoldDB" id="C8W1B1"/>
<dbReference type="EMBL" id="CP001720">
    <property type="protein sequence ID" value="ACV61556.1"/>
    <property type="molecule type" value="Genomic_DNA"/>
</dbReference>
<evidence type="ECO:0000313" key="1">
    <source>
        <dbReference type="EMBL" id="ACV61556.1"/>
    </source>
</evidence>
<keyword evidence="2" id="KW-1185">Reference proteome</keyword>
<gene>
    <name evidence="1" type="ordered locus">Dtox_0637</name>
</gene>
<dbReference type="STRING" id="485916.Dtox_0637"/>
<organism evidence="1 2">
    <name type="scientific">Desulfofarcimen acetoxidans (strain ATCC 49208 / DSM 771 / KCTC 5769 / VKM B-1644 / 5575)</name>
    <name type="common">Desulfotomaculum acetoxidans</name>
    <dbReference type="NCBI Taxonomy" id="485916"/>
    <lineage>
        <taxon>Bacteria</taxon>
        <taxon>Bacillati</taxon>
        <taxon>Bacillota</taxon>
        <taxon>Clostridia</taxon>
        <taxon>Eubacteriales</taxon>
        <taxon>Peptococcaceae</taxon>
        <taxon>Desulfofarcimen</taxon>
    </lineage>
</organism>
<dbReference type="KEGG" id="dae:Dtox_0637"/>